<dbReference type="PANTHER" id="PTHR11070:SF2">
    <property type="entry name" value="ATP-DEPENDENT DNA HELICASE SRS2"/>
    <property type="match status" value="1"/>
</dbReference>
<dbReference type="Pfam" id="PF00580">
    <property type="entry name" value="UvrD-helicase"/>
    <property type="match status" value="1"/>
</dbReference>
<organism evidence="8 9">
    <name type="scientific">Pseudomonas fluorescens</name>
    <dbReference type="NCBI Taxonomy" id="294"/>
    <lineage>
        <taxon>Bacteria</taxon>
        <taxon>Pseudomonadati</taxon>
        <taxon>Pseudomonadota</taxon>
        <taxon>Gammaproteobacteria</taxon>
        <taxon>Pseudomonadales</taxon>
        <taxon>Pseudomonadaceae</taxon>
        <taxon>Pseudomonas</taxon>
    </lineage>
</organism>
<dbReference type="GO" id="GO:0043138">
    <property type="term" value="F:3'-5' DNA helicase activity"/>
    <property type="evidence" value="ECO:0007669"/>
    <property type="project" value="TreeGrafter"/>
</dbReference>
<dbReference type="InterPro" id="IPR027785">
    <property type="entry name" value="UvrD-like_helicase_C"/>
</dbReference>
<proteinExistence type="predicted"/>
<keyword evidence="4" id="KW-0067">ATP-binding</keyword>
<evidence type="ECO:0000259" key="6">
    <source>
        <dbReference type="Pfam" id="PF00580"/>
    </source>
</evidence>
<accession>A0A5E7A2I8</accession>
<dbReference type="GO" id="GO:0016787">
    <property type="term" value="F:hydrolase activity"/>
    <property type="evidence" value="ECO:0007669"/>
    <property type="project" value="UniProtKB-KW"/>
</dbReference>
<evidence type="ECO:0000259" key="7">
    <source>
        <dbReference type="Pfam" id="PF13538"/>
    </source>
</evidence>
<dbReference type="AlphaFoldDB" id="A0A5E7A2I8"/>
<evidence type="ECO:0000256" key="3">
    <source>
        <dbReference type="ARBA" id="ARBA00022806"/>
    </source>
</evidence>
<dbReference type="GO" id="GO:0000725">
    <property type="term" value="P:recombinational repair"/>
    <property type="evidence" value="ECO:0007669"/>
    <property type="project" value="TreeGrafter"/>
</dbReference>
<dbReference type="Gene3D" id="3.40.50.300">
    <property type="entry name" value="P-loop containing nucleotide triphosphate hydrolases"/>
    <property type="match status" value="2"/>
</dbReference>
<dbReference type="RefSeq" id="WP_191626390.1">
    <property type="nucleotide sequence ID" value="NZ_CABVHX010000002.1"/>
</dbReference>
<keyword evidence="2 8" id="KW-0378">Hydrolase</keyword>
<dbReference type="Proteomes" id="UP000325375">
    <property type="component" value="Unassembled WGS sequence"/>
</dbReference>
<keyword evidence="3" id="KW-0347">Helicase</keyword>
<evidence type="ECO:0000256" key="2">
    <source>
        <dbReference type="ARBA" id="ARBA00022801"/>
    </source>
</evidence>
<dbReference type="InterPro" id="IPR027417">
    <property type="entry name" value="P-loop_NTPase"/>
</dbReference>
<evidence type="ECO:0000313" key="9">
    <source>
        <dbReference type="Proteomes" id="UP000325375"/>
    </source>
</evidence>
<dbReference type="PANTHER" id="PTHR11070">
    <property type="entry name" value="UVRD / RECB / PCRA DNA HELICASE FAMILY MEMBER"/>
    <property type="match status" value="1"/>
</dbReference>
<dbReference type="InterPro" id="IPR014016">
    <property type="entry name" value="UvrD-like_ATP-bd"/>
</dbReference>
<dbReference type="GO" id="GO:0003677">
    <property type="term" value="F:DNA binding"/>
    <property type="evidence" value="ECO:0007669"/>
    <property type="project" value="InterPro"/>
</dbReference>
<gene>
    <name evidence="8" type="primary">recB_1</name>
    <name evidence="8" type="ORF">PS718_00494</name>
</gene>
<evidence type="ECO:0000256" key="4">
    <source>
        <dbReference type="ARBA" id="ARBA00022840"/>
    </source>
</evidence>
<dbReference type="EMBL" id="CABVHX010000002">
    <property type="protein sequence ID" value="VVN72275.1"/>
    <property type="molecule type" value="Genomic_DNA"/>
</dbReference>
<dbReference type="Pfam" id="PF13538">
    <property type="entry name" value="UvrD_C_2"/>
    <property type="match status" value="1"/>
</dbReference>
<evidence type="ECO:0000256" key="1">
    <source>
        <dbReference type="ARBA" id="ARBA00022741"/>
    </source>
</evidence>
<evidence type="ECO:0000313" key="8">
    <source>
        <dbReference type="EMBL" id="VVN72275.1"/>
    </source>
</evidence>
<name>A0A5E7A2I8_PSEFL</name>
<dbReference type="InterPro" id="IPR000212">
    <property type="entry name" value="DNA_helicase_UvrD/REP"/>
</dbReference>
<reference evidence="8 9" key="1">
    <citation type="submission" date="2019-09" db="EMBL/GenBank/DDBJ databases">
        <authorList>
            <person name="Chandra G."/>
            <person name="Truman W A."/>
        </authorList>
    </citation>
    <scope>NUCLEOTIDE SEQUENCE [LARGE SCALE GENOMIC DNA]</scope>
    <source>
        <strain evidence="8">PS718</strain>
    </source>
</reference>
<dbReference type="GO" id="GO:0005524">
    <property type="term" value="F:ATP binding"/>
    <property type="evidence" value="ECO:0007669"/>
    <property type="project" value="UniProtKB-KW"/>
</dbReference>
<feature type="domain" description="UvrD-like helicase C-terminal" evidence="7">
    <location>
        <begin position="444"/>
        <end position="492"/>
    </location>
</feature>
<keyword evidence="1" id="KW-0547">Nucleotide-binding</keyword>
<dbReference type="SUPFAM" id="SSF52540">
    <property type="entry name" value="P-loop containing nucleoside triphosphate hydrolases"/>
    <property type="match status" value="1"/>
</dbReference>
<protein>
    <recommendedName>
        <fullName evidence="5">DNA 3'-5' helicase II</fullName>
    </recommendedName>
</protein>
<sequence>MSDVSVAAALRSDARLVVIEAPAGCGKTYQAAEYAREAASTVRHGQRVLILTHTHAACSVFAARTRGVGPRVQIGTIDSLIVQIASAYHRVLDLPSDVSAWAFAQGASGFDQLARKVSALLDRSSAICGALASRYPIVICDEHQDANEGQHGVIMTFGVAGSRLIVFADPMQAIYGSNAETTARWERLLEVSNATELLDYPHRWNQGSRALGEWTLQAREMLRQGNAIDLRGRLPRGLSIIEADNQSQRHGQYQVPREEARQINGVTRRNGGLLILSAHNTTIRSLNAMWGRTIPIWEGFTRSALSQLAINCRLHVGDAQALAETFCEFVGEVGIGFTPSGFGNRLKQEVQTGCTARCRGKPVLIQRLARCLLEAPDHRGVGAALNLLHGFIKDEEAFNDVKIDLRREFYEALKLGSFDDPEQGYTQLSSRRAQMQPSIPPRAISTIHKAKGLECANALLIPCDAQHFSAAEKNRCLLYVGLSRASSSLTLVLSPTTPSPWIIM</sequence>
<feature type="domain" description="UvrD-like helicase ATP-binding" evidence="6">
    <location>
        <begin position="105"/>
        <end position="176"/>
    </location>
</feature>
<evidence type="ECO:0000256" key="5">
    <source>
        <dbReference type="ARBA" id="ARBA00034923"/>
    </source>
</evidence>